<accession>A0A174CKM9</accession>
<dbReference type="AlphaFoldDB" id="A0A174CKM9"/>
<evidence type="ECO:0000313" key="2">
    <source>
        <dbReference type="Proteomes" id="UP000095544"/>
    </source>
</evidence>
<proteinExistence type="predicted"/>
<dbReference type="EMBL" id="CYZU01000009">
    <property type="protein sequence ID" value="CUO12500.1"/>
    <property type="molecule type" value="Genomic_DNA"/>
</dbReference>
<evidence type="ECO:0000313" key="1">
    <source>
        <dbReference type="EMBL" id="CUO12500.1"/>
    </source>
</evidence>
<organism evidence="1 2">
    <name type="scientific">Faecalicatena contorta</name>
    <dbReference type="NCBI Taxonomy" id="39482"/>
    <lineage>
        <taxon>Bacteria</taxon>
        <taxon>Bacillati</taxon>
        <taxon>Bacillota</taxon>
        <taxon>Clostridia</taxon>
        <taxon>Lachnospirales</taxon>
        <taxon>Lachnospiraceae</taxon>
        <taxon>Faecalicatena</taxon>
    </lineage>
</organism>
<dbReference type="Proteomes" id="UP000095544">
    <property type="component" value="Unassembled WGS sequence"/>
</dbReference>
<name>A0A174CKM9_9FIRM</name>
<protein>
    <submittedName>
        <fullName evidence="1">Uncharacterized protein</fullName>
    </submittedName>
</protein>
<gene>
    <name evidence="1" type="ORF">ERS852491_01355</name>
</gene>
<reference evidence="1 2" key="1">
    <citation type="submission" date="2015-09" db="EMBL/GenBank/DDBJ databases">
        <authorList>
            <consortium name="Pathogen Informatics"/>
        </authorList>
    </citation>
    <scope>NUCLEOTIDE SEQUENCE [LARGE SCALE GENOMIC DNA]</scope>
    <source>
        <strain evidence="1 2">2789STDY5834876</strain>
    </source>
</reference>
<sequence length="31" mass="3477">MLSTIWCNDNSIKIEEGGTNYGISTTTNLYH</sequence>